<evidence type="ECO:0000256" key="4">
    <source>
        <dbReference type="ARBA" id="ARBA00022777"/>
    </source>
</evidence>
<keyword evidence="4" id="KW-0418">Kinase</keyword>
<dbReference type="Gene3D" id="3.30.200.20">
    <property type="entry name" value="Phosphorylase Kinase, domain 1"/>
    <property type="match status" value="1"/>
</dbReference>
<dbReference type="Gene3D" id="1.10.510.10">
    <property type="entry name" value="Transferase(Phosphotransferase) domain 1"/>
    <property type="match status" value="1"/>
</dbReference>
<sequence length="919" mass="101963">MKALKLHSQSCREDARQAIIFRLTGHKNIIKLKEILQDARGLYIIMELAEGGDLFDRIEAKLIQTREGFSEEELRNAVASIARALVHLHRRDIVHLDLKPENIIYNRKGPDGDLKLCDFGFATIVKEEEALRLARGTPQYVAPEVLLSKQRRDGTHEGGLGEHGYGTQADLWSLGVILFILVSGCFPFDSSNRNPAARQREILQKIKEYRDGNVRFPERGFIYPGARDLILKLLKRDPSERLTAKQVLQDEWIVNGGAQPISREDSQNLTFNLNFEDFNRARRKMLNPTMRTIIHKLDKGFIDEAAFSAANVALNEGLEEEEYEFEKELITMETGVQALITTIFSAVETQNPTTEQTCAEELRDFTMRSRARQERLLEAGGMKAIIALVRKANSIDAKRFAIIALTDFLSLPTDEDARPPSPAPPAGARGLRASMNAAPADFLFHESVCRAAIDQKGIDVLASLLLSSYKINSNRSAEHFSGEARPAKNARMDGGLPCAEIKPGNVLLVRQAMRTLAVFARHPVCHADLIRLSVVEPLVQFCCEKDTSESLRHDIALGLSILADEVGGIRLLVEKANDLIQAALNVVQSAPAGVEAACNMCKRLAMLFAEVSTRSRARRNLLEAGGMDIVRALLEIPDKVCNRYALVTLCHIISELFLLQAQGVHVSVPQDSWFEAALVVDRDGDDSALNFLRRWLRFEVGYDEDDVGVVAIKPDRSDRICIKPIPSTLEVRNDSFICSTIHLGLAIPAHMQVGLRYGYSIRLNEGCFCGWAREDYLLEHQIEYEQIDADLESEIMNRKSDHLGQSSRTWALSMKDRKVYTGGKSSYCDIRCGTGDVLSSTVEVVGVAPASDGCEHAGFVLKISYQANGKEVVAFNEVFLPDGCTVCPAVSLAKDEQVQFLVDQASTPAGCSALILSQE</sequence>
<dbReference type="PROSITE" id="PS00108">
    <property type="entry name" value="PROTEIN_KINASE_ST"/>
    <property type="match status" value="1"/>
</dbReference>
<organism evidence="7">
    <name type="scientific">Palpitomonas bilix</name>
    <dbReference type="NCBI Taxonomy" id="652834"/>
    <lineage>
        <taxon>Eukaryota</taxon>
        <taxon>Eukaryota incertae sedis</taxon>
    </lineage>
</organism>
<evidence type="ECO:0000256" key="1">
    <source>
        <dbReference type="ARBA" id="ARBA00022527"/>
    </source>
</evidence>
<dbReference type="InterPro" id="IPR050205">
    <property type="entry name" value="CDPK_Ser/Thr_kinases"/>
</dbReference>
<protein>
    <recommendedName>
        <fullName evidence="6">Protein kinase domain-containing protein</fullName>
    </recommendedName>
</protein>
<keyword evidence="1" id="KW-0723">Serine/threonine-protein kinase</keyword>
<evidence type="ECO:0000256" key="2">
    <source>
        <dbReference type="ARBA" id="ARBA00022679"/>
    </source>
</evidence>
<feature type="domain" description="Protein kinase" evidence="6">
    <location>
        <begin position="1"/>
        <end position="253"/>
    </location>
</feature>
<dbReference type="InterPro" id="IPR011009">
    <property type="entry name" value="Kinase-like_dom_sf"/>
</dbReference>
<dbReference type="Gene3D" id="1.25.10.10">
    <property type="entry name" value="Leucine-rich Repeat Variant"/>
    <property type="match status" value="1"/>
</dbReference>
<dbReference type="SUPFAM" id="SSF48371">
    <property type="entry name" value="ARM repeat"/>
    <property type="match status" value="1"/>
</dbReference>
<dbReference type="PROSITE" id="PS50011">
    <property type="entry name" value="PROTEIN_KINASE_DOM"/>
    <property type="match status" value="1"/>
</dbReference>
<evidence type="ECO:0000313" key="7">
    <source>
        <dbReference type="EMBL" id="CAE0261191.1"/>
    </source>
</evidence>
<keyword evidence="5" id="KW-0067">ATP-binding</keyword>
<dbReference type="GO" id="GO:0005524">
    <property type="term" value="F:ATP binding"/>
    <property type="evidence" value="ECO:0007669"/>
    <property type="project" value="UniProtKB-KW"/>
</dbReference>
<accession>A0A7S3DLU1</accession>
<dbReference type="InterPro" id="IPR008271">
    <property type="entry name" value="Ser/Thr_kinase_AS"/>
</dbReference>
<dbReference type="Gene3D" id="2.60.120.920">
    <property type="match status" value="1"/>
</dbReference>
<evidence type="ECO:0000256" key="5">
    <source>
        <dbReference type="ARBA" id="ARBA00022840"/>
    </source>
</evidence>
<dbReference type="GO" id="GO:0004674">
    <property type="term" value="F:protein serine/threonine kinase activity"/>
    <property type="evidence" value="ECO:0007669"/>
    <property type="project" value="UniProtKB-KW"/>
</dbReference>
<name>A0A7S3DLU1_9EUKA</name>
<dbReference type="InterPro" id="IPR043136">
    <property type="entry name" value="B30.2/SPRY_sf"/>
</dbReference>
<dbReference type="InterPro" id="IPR011989">
    <property type="entry name" value="ARM-like"/>
</dbReference>
<evidence type="ECO:0000256" key="3">
    <source>
        <dbReference type="ARBA" id="ARBA00022741"/>
    </source>
</evidence>
<dbReference type="InterPro" id="IPR000225">
    <property type="entry name" value="Armadillo"/>
</dbReference>
<dbReference type="InterPro" id="IPR000719">
    <property type="entry name" value="Prot_kinase_dom"/>
</dbReference>
<dbReference type="SMART" id="SM00220">
    <property type="entry name" value="S_TKc"/>
    <property type="match status" value="1"/>
</dbReference>
<dbReference type="InterPro" id="IPR016024">
    <property type="entry name" value="ARM-type_fold"/>
</dbReference>
<proteinExistence type="predicted"/>
<dbReference type="SMART" id="SM00185">
    <property type="entry name" value="ARM"/>
    <property type="match status" value="4"/>
</dbReference>
<reference evidence="7" key="1">
    <citation type="submission" date="2021-01" db="EMBL/GenBank/DDBJ databases">
        <authorList>
            <person name="Corre E."/>
            <person name="Pelletier E."/>
            <person name="Niang G."/>
            <person name="Scheremetjew M."/>
            <person name="Finn R."/>
            <person name="Kale V."/>
            <person name="Holt S."/>
            <person name="Cochrane G."/>
            <person name="Meng A."/>
            <person name="Brown T."/>
            <person name="Cohen L."/>
        </authorList>
    </citation>
    <scope>NUCLEOTIDE SEQUENCE</scope>
    <source>
        <strain evidence="7">NIES-2562</strain>
    </source>
</reference>
<dbReference type="PANTHER" id="PTHR24349">
    <property type="entry name" value="SERINE/THREONINE-PROTEIN KINASE"/>
    <property type="match status" value="1"/>
</dbReference>
<evidence type="ECO:0000259" key="6">
    <source>
        <dbReference type="PROSITE" id="PS50011"/>
    </source>
</evidence>
<keyword evidence="3" id="KW-0547">Nucleotide-binding</keyword>
<dbReference type="SUPFAM" id="SSF56112">
    <property type="entry name" value="Protein kinase-like (PK-like)"/>
    <property type="match status" value="1"/>
</dbReference>
<keyword evidence="2" id="KW-0808">Transferase</keyword>
<dbReference type="Pfam" id="PF00069">
    <property type="entry name" value="Pkinase"/>
    <property type="match status" value="1"/>
</dbReference>
<dbReference type="AlphaFoldDB" id="A0A7S3DLU1"/>
<dbReference type="EMBL" id="HBIB01036192">
    <property type="protein sequence ID" value="CAE0261191.1"/>
    <property type="molecule type" value="Transcribed_RNA"/>
</dbReference>
<gene>
    <name evidence="7" type="ORF">PBIL07802_LOCUS23481</name>
</gene>